<feature type="domain" description="SusD-like N-terminal" evidence="7">
    <location>
        <begin position="20"/>
        <end position="217"/>
    </location>
</feature>
<protein>
    <submittedName>
        <fullName evidence="8">RagB/SusD family nutrient uptake outer membrane protein</fullName>
    </submittedName>
</protein>
<dbReference type="EMBL" id="JACOOH010000003">
    <property type="protein sequence ID" value="MBC5621145.1"/>
    <property type="molecule type" value="Genomic_DNA"/>
</dbReference>
<evidence type="ECO:0000256" key="2">
    <source>
        <dbReference type="ARBA" id="ARBA00006275"/>
    </source>
</evidence>
<reference evidence="8 9" key="1">
    <citation type="submission" date="2020-08" db="EMBL/GenBank/DDBJ databases">
        <title>Genome public.</title>
        <authorList>
            <person name="Liu C."/>
            <person name="Sun Q."/>
        </authorList>
    </citation>
    <scope>NUCLEOTIDE SEQUENCE [LARGE SCALE GENOMIC DNA]</scope>
    <source>
        <strain evidence="8 9">NSJ-56</strain>
    </source>
</reference>
<feature type="domain" description="RagB/SusD" evidence="6">
    <location>
        <begin position="396"/>
        <end position="521"/>
    </location>
</feature>
<proteinExistence type="inferred from homology"/>
<dbReference type="RefSeq" id="WP_186975735.1">
    <property type="nucleotide sequence ID" value="NZ_JACOOH010000003.1"/>
</dbReference>
<name>A0ABR7D0S9_9BACT</name>
<evidence type="ECO:0000259" key="7">
    <source>
        <dbReference type="Pfam" id="PF14322"/>
    </source>
</evidence>
<comment type="subcellular location">
    <subcellularLocation>
        <location evidence="1">Cell outer membrane</location>
    </subcellularLocation>
</comment>
<evidence type="ECO:0000259" key="6">
    <source>
        <dbReference type="Pfam" id="PF07980"/>
    </source>
</evidence>
<dbReference type="PROSITE" id="PS51257">
    <property type="entry name" value="PROKAR_LIPOPROTEIN"/>
    <property type="match status" value="1"/>
</dbReference>
<evidence type="ECO:0000313" key="8">
    <source>
        <dbReference type="EMBL" id="MBC5621145.1"/>
    </source>
</evidence>
<evidence type="ECO:0000256" key="3">
    <source>
        <dbReference type="ARBA" id="ARBA00022729"/>
    </source>
</evidence>
<keyword evidence="5" id="KW-0998">Cell outer membrane</keyword>
<evidence type="ECO:0000256" key="5">
    <source>
        <dbReference type="ARBA" id="ARBA00023237"/>
    </source>
</evidence>
<evidence type="ECO:0000256" key="1">
    <source>
        <dbReference type="ARBA" id="ARBA00004442"/>
    </source>
</evidence>
<evidence type="ECO:0000256" key="4">
    <source>
        <dbReference type="ARBA" id="ARBA00023136"/>
    </source>
</evidence>
<comment type="similarity">
    <text evidence="2">Belongs to the SusD family.</text>
</comment>
<dbReference type="Pfam" id="PF14322">
    <property type="entry name" value="SusD-like_3"/>
    <property type="match status" value="1"/>
</dbReference>
<dbReference type="Gene3D" id="1.25.40.390">
    <property type="match status" value="1"/>
</dbReference>
<gene>
    <name evidence="8" type="ORF">H8S64_08545</name>
</gene>
<keyword evidence="9" id="KW-1185">Reference proteome</keyword>
<dbReference type="Proteomes" id="UP000646484">
    <property type="component" value="Unassembled WGS sequence"/>
</dbReference>
<keyword evidence="3" id="KW-0732">Signal</keyword>
<dbReference type="InterPro" id="IPR012944">
    <property type="entry name" value="SusD_RagB_dom"/>
</dbReference>
<dbReference type="Pfam" id="PF07980">
    <property type="entry name" value="SusD_RagB"/>
    <property type="match status" value="1"/>
</dbReference>
<organism evidence="8 9">
    <name type="scientific">Butyricimonas hominis</name>
    <dbReference type="NCBI Taxonomy" id="2763032"/>
    <lineage>
        <taxon>Bacteria</taxon>
        <taxon>Pseudomonadati</taxon>
        <taxon>Bacteroidota</taxon>
        <taxon>Bacteroidia</taxon>
        <taxon>Bacteroidales</taxon>
        <taxon>Odoribacteraceae</taxon>
        <taxon>Butyricimonas</taxon>
    </lineage>
</organism>
<sequence length="526" mass="60624">MKQYFIYIVVGLLAMSCSGYLDVRPENSTTFNNYFRSGQDAEALLNSMMNNVRVAENSDMLHIAAGLKVDNVVSDYRGTPIYRARQLAPVSYFRSNWRNYYAAINDADVMLDNAYRFPMSEEIVNIYRLQAYFVKGLCYFWLARAWGEVPIVPDSESIEIKLAKSSVTEVLEEATKWALKAMDLPKYEDLKDYAGNKRTTKQYGSKGAAAALLANIYAWRAGLENRKEYWEEAEKYCTMIIENKVGAYGLGADPEDVCNRVFKGGSEESILEIYRTFTAVGEFTELAYVGEQFAGWPVRTDMEVSFSYPDVLEFNKTTINELYPGDDLRRQSYFYGIDSTEFHVKVKVFNPETWEMEDVIKVFDNTKIEKAYINVFRFPSYTYTGNDKEKVFLGMEMYKIVWRLADIMLLRAECRCRAGLPDAMEDVIAIRERAGLTGADLTDDFGGDVQLAIFRERERELLFEDTRYYDVIRNGVEYVRRELSETFSRLSDKDIQNGALYYPVGSSAMNNNDLILQNVYWNTKVQ</sequence>
<dbReference type="InterPro" id="IPR011990">
    <property type="entry name" value="TPR-like_helical_dom_sf"/>
</dbReference>
<keyword evidence="4" id="KW-0472">Membrane</keyword>
<comment type="caution">
    <text evidence="8">The sequence shown here is derived from an EMBL/GenBank/DDBJ whole genome shotgun (WGS) entry which is preliminary data.</text>
</comment>
<evidence type="ECO:0000313" key="9">
    <source>
        <dbReference type="Proteomes" id="UP000646484"/>
    </source>
</evidence>
<dbReference type="InterPro" id="IPR033985">
    <property type="entry name" value="SusD-like_N"/>
</dbReference>
<accession>A0ABR7D0S9</accession>
<dbReference type="SUPFAM" id="SSF48452">
    <property type="entry name" value="TPR-like"/>
    <property type="match status" value="1"/>
</dbReference>